<protein>
    <submittedName>
        <fullName evidence="9">Flavin-dependent oxidoreductase, luciferase family (Includes alkanesulfonate monooxygenase SsuD and methylene tetrahydromethanopterin reductase)</fullName>
    </submittedName>
</protein>
<organism evidence="9 10">
    <name type="scientific">Goodfellowiella coeruleoviolacea</name>
    <dbReference type="NCBI Taxonomy" id="334858"/>
    <lineage>
        <taxon>Bacteria</taxon>
        <taxon>Bacillati</taxon>
        <taxon>Actinomycetota</taxon>
        <taxon>Actinomycetes</taxon>
        <taxon>Pseudonocardiales</taxon>
        <taxon>Pseudonocardiaceae</taxon>
        <taxon>Goodfellowiella</taxon>
    </lineage>
</organism>
<feature type="region of interest" description="Disordered" evidence="7">
    <location>
        <begin position="65"/>
        <end position="84"/>
    </location>
</feature>
<dbReference type="GO" id="GO:0016705">
    <property type="term" value="F:oxidoreductase activity, acting on paired donors, with incorporation or reduction of molecular oxygen"/>
    <property type="evidence" value="ECO:0007669"/>
    <property type="project" value="InterPro"/>
</dbReference>
<evidence type="ECO:0000256" key="2">
    <source>
        <dbReference type="ARBA" id="ARBA00022643"/>
    </source>
</evidence>
<evidence type="ECO:0000259" key="8">
    <source>
        <dbReference type="Pfam" id="PF00296"/>
    </source>
</evidence>
<dbReference type="PANTHER" id="PTHR30011:SF16">
    <property type="entry name" value="C2H2 FINGER DOMAIN TRANSCRIPTION FACTOR (EUROFUNG)-RELATED"/>
    <property type="match status" value="1"/>
</dbReference>
<comment type="similarity">
    <text evidence="5">Belongs to the NtaA/SnaA/DszA monooxygenase family.</text>
</comment>
<dbReference type="GO" id="GO:0004497">
    <property type="term" value="F:monooxygenase activity"/>
    <property type="evidence" value="ECO:0007669"/>
    <property type="project" value="UniProtKB-KW"/>
</dbReference>
<dbReference type="InterPro" id="IPR011251">
    <property type="entry name" value="Luciferase-like_dom"/>
</dbReference>
<feature type="binding site" evidence="6">
    <location>
        <position position="58"/>
    </location>
    <ligand>
        <name>FMN</name>
        <dbReference type="ChEBI" id="CHEBI:58210"/>
    </ligand>
</feature>
<evidence type="ECO:0000256" key="1">
    <source>
        <dbReference type="ARBA" id="ARBA00022630"/>
    </source>
</evidence>
<dbReference type="RefSeq" id="WP_253767822.1">
    <property type="nucleotide sequence ID" value="NZ_JAMTCK010000002.1"/>
</dbReference>
<keyword evidence="3" id="KW-0560">Oxidoreductase</keyword>
<evidence type="ECO:0000256" key="4">
    <source>
        <dbReference type="ARBA" id="ARBA00023033"/>
    </source>
</evidence>
<dbReference type="PANTHER" id="PTHR30011">
    <property type="entry name" value="ALKANESULFONATE MONOOXYGENASE-RELATED"/>
    <property type="match status" value="1"/>
</dbReference>
<keyword evidence="10" id="KW-1185">Reference proteome</keyword>
<dbReference type="Gene3D" id="3.20.20.30">
    <property type="entry name" value="Luciferase-like domain"/>
    <property type="match status" value="1"/>
</dbReference>
<name>A0AAE3GBQ2_9PSEU</name>
<accession>A0AAE3GBQ2</accession>
<dbReference type="AlphaFoldDB" id="A0AAE3GBQ2"/>
<proteinExistence type="inferred from homology"/>
<sequence>MTQRTGPHLAVALDGAGWHPAAWREPDARPAELFTARYWTDLVREAEAGTLDFVTIEDTLALQTDTIPGPSTVEPGGPAGPTDRVQGRLDAVLVASRVAPVTSHIGLVPTAVVTHTEPFHLSKAIATLDYVSTGRAGVRVRISTQHAEFRHFGRRELGEFRLADSAEPDTPSVLADLFDEAADYVEVLRRLWDSWEDDAEIRDVATGRFIDRDKLHYIDFTGRWFSVKGPSITPRPPQGQPPVTALAHAAIPYRLAARAADVVYVTPHHRDQVGAILAEVRAEQATAGRADQPLHVFGELVVFLDTSAQAATAGRARLDDRAGAEYTSDAAVFTGTPGELADLLLDWHAAGLSGFRLRPGRLPHDLAAITRGLVPELRARGAFRTGYEANTLRGLLGLTRPANRYAA</sequence>
<reference evidence="9" key="1">
    <citation type="submission" date="2022-06" db="EMBL/GenBank/DDBJ databases">
        <title>Genomic Encyclopedia of Archaeal and Bacterial Type Strains, Phase II (KMG-II): from individual species to whole genera.</title>
        <authorList>
            <person name="Goeker M."/>
        </authorList>
    </citation>
    <scope>NUCLEOTIDE SEQUENCE</scope>
    <source>
        <strain evidence="9">DSM 43935</strain>
    </source>
</reference>
<dbReference type="SUPFAM" id="SSF51679">
    <property type="entry name" value="Bacterial luciferase-like"/>
    <property type="match status" value="1"/>
</dbReference>
<dbReference type="InterPro" id="IPR016215">
    <property type="entry name" value="NTA_MOA"/>
</dbReference>
<dbReference type="InterPro" id="IPR051260">
    <property type="entry name" value="Diverse_substr_monoxygenases"/>
</dbReference>
<evidence type="ECO:0000256" key="6">
    <source>
        <dbReference type="PIRSR" id="PIRSR000337-1"/>
    </source>
</evidence>
<dbReference type="EMBL" id="JAMTCK010000002">
    <property type="protein sequence ID" value="MCP2164322.1"/>
    <property type="molecule type" value="Genomic_DNA"/>
</dbReference>
<dbReference type="PIRSF" id="PIRSF000337">
    <property type="entry name" value="NTA_MOA"/>
    <property type="match status" value="1"/>
</dbReference>
<evidence type="ECO:0000313" key="10">
    <source>
        <dbReference type="Proteomes" id="UP001206128"/>
    </source>
</evidence>
<evidence type="ECO:0000256" key="5">
    <source>
        <dbReference type="ARBA" id="ARBA00033748"/>
    </source>
</evidence>
<gene>
    <name evidence="9" type="ORF">LX83_001162</name>
</gene>
<comment type="caution">
    <text evidence="9">The sequence shown here is derived from an EMBL/GenBank/DDBJ whole genome shotgun (WGS) entry which is preliminary data.</text>
</comment>
<keyword evidence="1 6" id="KW-0285">Flavoprotein</keyword>
<dbReference type="InterPro" id="IPR036661">
    <property type="entry name" value="Luciferase-like_sf"/>
</dbReference>
<feature type="domain" description="Luciferase-like" evidence="8">
    <location>
        <begin position="29"/>
        <end position="314"/>
    </location>
</feature>
<feature type="binding site" evidence="6">
    <location>
        <position position="110"/>
    </location>
    <ligand>
        <name>FMN</name>
        <dbReference type="ChEBI" id="CHEBI:58210"/>
    </ligand>
</feature>
<evidence type="ECO:0000256" key="7">
    <source>
        <dbReference type="SAM" id="MobiDB-lite"/>
    </source>
</evidence>
<dbReference type="Pfam" id="PF00296">
    <property type="entry name" value="Bac_luciferase"/>
    <property type="match status" value="1"/>
</dbReference>
<keyword evidence="2 6" id="KW-0288">FMN</keyword>
<dbReference type="Proteomes" id="UP001206128">
    <property type="component" value="Unassembled WGS sequence"/>
</dbReference>
<keyword evidence="4 9" id="KW-0503">Monooxygenase</keyword>
<evidence type="ECO:0000313" key="9">
    <source>
        <dbReference type="EMBL" id="MCP2164322.1"/>
    </source>
</evidence>
<evidence type="ECO:0000256" key="3">
    <source>
        <dbReference type="ARBA" id="ARBA00023002"/>
    </source>
</evidence>